<accession>A0A369TLZ9</accession>
<evidence type="ECO:0000313" key="4">
    <source>
        <dbReference type="Proteomes" id="UP000253977"/>
    </source>
</evidence>
<dbReference type="OrthoDB" id="8673316at2"/>
<gene>
    <name evidence="3" type="ORF">DU478_10370</name>
</gene>
<evidence type="ECO:0000313" key="3">
    <source>
        <dbReference type="EMBL" id="RDD66313.1"/>
    </source>
</evidence>
<dbReference type="EMBL" id="QPMK01000006">
    <property type="protein sequence ID" value="RDD66313.1"/>
    <property type="molecule type" value="Genomic_DNA"/>
</dbReference>
<dbReference type="PANTHER" id="PTHR30006:SF25">
    <property type="entry name" value="PHOSPHOGLYCERATE TRANSPORT REGULATORY PROTEIN PGTC"/>
    <property type="match status" value="1"/>
</dbReference>
<keyword evidence="4" id="KW-1185">Reference proteome</keyword>
<feature type="signal peptide" evidence="2">
    <location>
        <begin position="1"/>
        <end position="18"/>
    </location>
</feature>
<dbReference type="GO" id="GO:0030288">
    <property type="term" value="C:outer membrane-bounded periplasmic space"/>
    <property type="evidence" value="ECO:0007669"/>
    <property type="project" value="TreeGrafter"/>
</dbReference>
<evidence type="ECO:0000256" key="2">
    <source>
        <dbReference type="SAM" id="SignalP"/>
    </source>
</evidence>
<organism evidence="3 4">
    <name type="scientific">Thalassococcus profundi</name>
    <dbReference type="NCBI Taxonomy" id="2282382"/>
    <lineage>
        <taxon>Bacteria</taxon>
        <taxon>Pseudomonadati</taxon>
        <taxon>Pseudomonadota</taxon>
        <taxon>Alphaproteobacteria</taxon>
        <taxon>Rhodobacterales</taxon>
        <taxon>Roseobacteraceae</taxon>
        <taxon>Thalassococcus</taxon>
    </lineage>
</organism>
<dbReference type="SUPFAM" id="SSF53850">
    <property type="entry name" value="Periplasmic binding protein-like II"/>
    <property type="match status" value="1"/>
</dbReference>
<dbReference type="Proteomes" id="UP000253977">
    <property type="component" value="Unassembled WGS sequence"/>
</dbReference>
<keyword evidence="1 2" id="KW-0732">Signal</keyword>
<evidence type="ECO:0000256" key="1">
    <source>
        <dbReference type="ARBA" id="ARBA00022729"/>
    </source>
</evidence>
<feature type="chain" id="PRO_5016885880" evidence="2">
    <location>
        <begin position="19"/>
        <end position="361"/>
    </location>
</feature>
<dbReference type="Gene3D" id="3.40.190.10">
    <property type="entry name" value="Periplasmic binding protein-like II"/>
    <property type="match status" value="2"/>
</dbReference>
<proteinExistence type="predicted"/>
<protein>
    <submittedName>
        <fullName evidence="3">ABC transporter substrate-binding protein</fullName>
    </submittedName>
</protein>
<comment type="caution">
    <text evidence="3">The sequence shown here is derived from an EMBL/GenBank/DDBJ whole genome shotgun (WGS) entry which is preliminary data.</text>
</comment>
<dbReference type="Pfam" id="PF13531">
    <property type="entry name" value="SBP_bac_11"/>
    <property type="match status" value="1"/>
</dbReference>
<dbReference type="AlphaFoldDB" id="A0A369TLZ9"/>
<reference evidence="3 4" key="1">
    <citation type="submission" date="2018-07" db="EMBL/GenBank/DDBJ databases">
        <title>Thalassococcus profundi sp. nov., a marine bacterium isolated from deep seawater of Okinawa Trough.</title>
        <authorList>
            <person name="Yu M."/>
        </authorList>
    </citation>
    <scope>NUCLEOTIDE SEQUENCE [LARGE SCALE GENOMIC DNA]</scope>
    <source>
        <strain evidence="3 4">WRAS1</strain>
    </source>
</reference>
<name>A0A369TLZ9_9RHOB</name>
<dbReference type="PANTHER" id="PTHR30006">
    <property type="entry name" value="THIAMINE-BINDING PERIPLASMIC PROTEIN-RELATED"/>
    <property type="match status" value="1"/>
</dbReference>
<sequence length="361" mass="39002">MKVIGLVCAVLLAGAAAAQPAPEAVTSYGPDDAARRLLVRGTTDIARFENVLRLFTSRPDSPRIDYEQWGSNDLFDVTLAECRSGDRAADMVVSSAVDLQIKLANDGCARAHRSTATAGLPQVANWRDEVFGITRELAVIVYNRRLIAAAEVPRSRFDLIDLLRPEDSRFRGRIATYDIEASGLGYLFAFADAQQATTFGSLIEAFGRSGVVATCCSAEIIDGVADGTYLIAYNVLASYALARAEENPDIVAVAPDDYTLVLSRAALIPRHAAEPNLAGAFLDYMLSQAGRAALRSAHLIVTTEDAAMDSLSLPETPETSFRPIALTPSLLVGLDQHKRREFIALWRSTFPRQGDGEAPPE</sequence>
<dbReference type="RefSeq" id="WP_114510885.1">
    <property type="nucleotide sequence ID" value="NZ_QPMK01000006.1"/>
</dbReference>